<evidence type="ECO:0000256" key="4">
    <source>
        <dbReference type="SAM" id="MobiDB-lite"/>
    </source>
</evidence>
<dbReference type="AlphaFoldDB" id="A0A974DSL8"/>
<name>A0A974DSL8_XENLA</name>
<feature type="domain" description="USP" evidence="5">
    <location>
        <begin position="123"/>
        <end position="444"/>
    </location>
</feature>
<dbReference type="Gene3D" id="3.90.70.10">
    <property type="entry name" value="Cysteine proteinases"/>
    <property type="match status" value="1"/>
</dbReference>
<dbReference type="GO" id="GO:0016579">
    <property type="term" value="P:protein deubiquitination"/>
    <property type="evidence" value="ECO:0007669"/>
    <property type="project" value="InterPro"/>
</dbReference>
<feature type="compositionally biased region" description="Basic and acidic residues" evidence="4">
    <location>
        <begin position="527"/>
        <end position="544"/>
    </location>
</feature>
<dbReference type="GO" id="GO:0004843">
    <property type="term" value="F:cysteine-type deubiquitinase activity"/>
    <property type="evidence" value="ECO:0007669"/>
    <property type="project" value="InterPro"/>
</dbReference>
<keyword evidence="2" id="KW-0833">Ubl conjugation pathway</keyword>
<evidence type="ECO:0000256" key="3">
    <source>
        <dbReference type="ARBA" id="ARBA00022801"/>
    </source>
</evidence>
<dbReference type="EMBL" id="CM004467">
    <property type="protein sequence ID" value="OCT97153.1"/>
    <property type="molecule type" value="Genomic_DNA"/>
</dbReference>
<evidence type="ECO:0000313" key="6">
    <source>
        <dbReference type="EMBL" id="OCT97153.1"/>
    </source>
</evidence>
<feature type="compositionally biased region" description="Polar residues" evidence="4">
    <location>
        <begin position="623"/>
        <end position="634"/>
    </location>
</feature>
<dbReference type="InterPro" id="IPR001394">
    <property type="entry name" value="Peptidase_C19_UCH"/>
</dbReference>
<evidence type="ECO:0000259" key="5">
    <source>
        <dbReference type="PROSITE" id="PS50235"/>
    </source>
</evidence>
<dbReference type="SUPFAM" id="SSF54001">
    <property type="entry name" value="Cysteine proteinases"/>
    <property type="match status" value="1"/>
</dbReference>
<dbReference type="GO" id="GO:0010996">
    <property type="term" value="P:response to auditory stimulus"/>
    <property type="evidence" value="ECO:0007669"/>
    <property type="project" value="TreeGrafter"/>
</dbReference>
<dbReference type="Proteomes" id="UP000694892">
    <property type="component" value="Chromosome 1S"/>
</dbReference>
<dbReference type="FunFam" id="3.90.70.10:FF:000041">
    <property type="entry name" value="Inactive ubiquitin carboxyl-terminal hydrolase 53"/>
    <property type="match status" value="1"/>
</dbReference>
<feature type="compositionally biased region" description="Polar residues" evidence="4">
    <location>
        <begin position="651"/>
        <end position="662"/>
    </location>
</feature>
<dbReference type="InterPro" id="IPR038765">
    <property type="entry name" value="Papain-like_cys_pep_sf"/>
</dbReference>
<dbReference type="PROSITE" id="PS50235">
    <property type="entry name" value="USP_3"/>
    <property type="match status" value="1"/>
</dbReference>
<feature type="region of interest" description="Disordered" evidence="4">
    <location>
        <begin position="468"/>
        <end position="489"/>
    </location>
</feature>
<feature type="region of interest" description="Disordered" evidence="4">
    <location>
        <begin position="516"/>
        <end position="726"/>
    </location>
</feature>
<protein>
    <recommendedName>
        <fullName evidence="5">USP domain-containing protein</fullName>
    </recommendedName>
</protein>
<evidence type="ECO:0000313" key="7">
    <source>
        <dbReference type="Proteomes" id="UP000694892"/>
    </source>
</evidence>
<feature type="compositionally biased region" description="Polar residues" evidence="4">
    <location>
        <begin position="704"/>
        <end position="713"/>
    </location>
</feature>
<reference evidence="7" key="1">
    <citation type="journal article" date="2016" name="Nature">
        <title>Genome evolution in the allotetraploid frog Xenopus laevis.</title>
        <authorList>
            <person name="Session A.M."/>
            <person name="Uno Y."/>
            <person name="Kwon T."/>
            <person name="Chapman J.A."/>
            <person name="Toyoda A."/>
            <person name="Takahashi S."/>
            <person name="Fukui A."/>
            <person name="Hikosaka A."/>
            <person name="Suzuki A."/>
            <person name="Kondo M."/>
            <person name="van Heeringen S.J."/>
            <person name="Quigley I."/>
            <person name="Heinz S."/>
            <person name="Ogino H."/>
            <person name="Ochi H."/>
            <person name="Hellsten U."/>
            <person name="Lyons J.B."/>
            <person name="Simakov O."/>
            <person name="Putnam N."/>
            <person name="Stites J."/>
            <person name="Kuroki Y."/>
            <person name="Tanaka T."/>
            <person name="Michiue T."/>
            <person name="Watanabe M."/>
            <person name="Bogdanovic O."/>
            <person name="Lister R."/>
            <person name="Georgiou G."/>
            <person name="Paranjpe S.S."/>
            <person name="van Kruijsbergen I."/>
            <person name="Shu S."/>
            <person name="Carlson J."/>
            <person name="Kinoshita T."/>
            <person name="Ohta Y."/>
            <person name="Mawaribuchi S."/>
            <person name="Jenkins J."/>
            <person name="Grimwood J."/>
            <person name="Schmutz J."/>
            <person name="Mitros T."/>
            <person name="Mozaffari S.V."/>
            <person name="Suzuki Y."/>
            <person name="Haramoto Y."/>
            <person name="Yamamoto T.S."/>
            <person name="Takagi C."/>
            <person name="Heald R."/>
            <person name="Miller K."/>
            <person name="Haudenschild C."/>
            <person name="Kitzman J."/>
            <person name="Nakayama T."/>
            <person name="Izutsu Y."/>
            <person name="Robert J."/>
            <person name="Fortriede J."/>
            <person name="Burns K."/>
            <person name="Lotay V."/>
            <person name="Karimi K."/>
            <person name="Yasuoka Y."/>
            <person name="Dichmann D.S."/>
            <person name="Flajnik M.F."/>
            <person name="Houston D.W."/>
            <person name="Shendure J."/>
            <person name="DuPasquier L."/>
            <person name="Vize P.D."/>
            <person name="Zorn A.M."/>
            <person name="Ito M."/>
            <person name="Marcotte E.M."/>
            <person name="Wallingford J.B."/>
            <person name="Ito Y."/>
            <person name="Asashima M."/>
            <person name="Ueno N."/>
            <person name="Matsuda Y."/>
            <person name="Veenstra G.J."/>
            <person name="Fujiyama A."/>
            <person name="Harland R.M."/>
            <person name="Taira M."/>
            <person name="Rokhsar D.S."/>
        </authorList>
    </citation>
    <scope>NUCLEOTIDE SEQUENCE [LARGE SCALE GENOMIC DNA]</scope>
    <source>
        <strain evidence="7">J</strain>
    </source>
</reference>
<dbReference type="CDD" id="cd02257">
    <property type="entry name" value="Peptidase_C19"/>
    <property type="match status" value="1"/>
</dbReference>
<dbReference type="GO" id="GO:0005911">
    <property type="term" value="C:cell-cell junction"/>
    <property type="evidence" value="ECO:0007669"/>
    <property type="project" value="TreeGrafter"/>
</dbReference>
<keyword evidence="3" id="KW-0378">Hydrolase</keyword>
<dbReference type="InterPro" id="IPR052398">
    <property type="entry name" value="Ubiquitin_hydrolase_53/54"/>
</dbReference>
<dbReference type="OMA" id="PHNGKHQ"/>
<dbReference type="InterPro" id="IPR028889">
    <property type="entry name" value="USP"/>
</dbReference>
<feature type="compositionally biased region" description="Basic and acidic residues" evidence="4">
    <location>
        <begin position="558"/>
        <end position="573"/>
    </location>
</feature>
<accession>A0A974DSL8</accession>
<gene>
    <name evidence="6" type="ORF">XELAEV_18009376mg</name>
</gene>
<dbReference type="PANTHER" id="PTHR22975">
    <property type="entry name" value="UBIQUITIN SPECIFIC PROTEINASE"/>
    <property type="match status" value="1"/>
</dbReference>
<proteinExistence type="inferred from homology"/>
<feature type="compositionally biased region" description="Polar residues" evidence="4">
    <location>
        <begin position="548"/>
        <end position="557"/>
    </location>
</feature>
<comment type="similarity">
    <text evidence="1">Belongs to the peptidase C19 family.</text>
</comment>
<organism evidence="6 7">
    <name type="scientific">Xenopus laevis</name>
    <name type="common">African clawed frog</name>
    <dbReference type="NCBI Taxonomy" id="8355"/>
    <lineage>
        <taxon>Eukaryota</taxon>
        <taxon>Metazoa</taxon>
        <taxon>Chordata</taxon>
        <taxon>Craniata</taxon>
        <taxon>Vertebrata</taxon>
        <taxon>Euteleostomi</taxon>
        <taxon>Amphibia</taxon>
        <taxon>Batrachia</taxon>
        <taxon>Anura</taxon>
        <taxon>Pipoidea</taxon>
        <taxon>Pipidae</taxon>
        <taxon>Xenopodinae</taxon>
        <taxon>Xenopus</taxon>
        <taxon>Xenopus</taxon>
    </lineage>
</organism>
<dbReference type="Pfam" id="PF00443">
    <property type="entry name" value="UCH"/>
    <property type="match status" value="1"/>
</dbReference>
<dbReference type="PANTHER" id="PTHR22975:SF6">
    <property type="entry name" value="INACTIVE UBIQUITIN CARBOXYL-TERMINAL HYDROLASE 53"/>
    <property type="match status" value="1"/>
</dbReference>
<dbReference type="GO" id="GO:0007605">
    <property type="term" value="P:sensory perception of sound"/>
    <property type="evidence" value="ECO:0007669"/>
    <property type="project" value="TreeGrafter"/>
</dbReference>
<evidence type="ECO:0000256" key="2">
    <source>
        <dbReference type="ARBA" id="ARBA00022786"/>
    </source>
</evidence>
<sequence length="1206" mass="136689">MRLLVGRKLPSPGRHAQVNFRHSNFYYVPDWKRLMLQTYLSESRELQIEKRRWVLHECAECDYCFLSTCCAFLFRHHGAVAGDRLGLQPWASMAWVKLFRRQAGGNLGKVYQPGSVLSLAPTKGLFNEPGQNSCFLNSAVQVLWQLDIFRRSLRGLTGHVCLGDACIFCALKSIFAQFQTSREKVLPSDAMRHALAESFKDEHRFQLGLMDDAAECFENILQRIHFHIVPNSEGDMCTSKSCITHQKFAMTLYEQCVCRSCGASSDPLPFTEFVRYISTTALCNEVDKMLERHERLKPEMFADLLQAANTTDDYRKCPSNCGQKIKIRRVLMNCPEIVTIGLVWDSDNSDLTEDVVRNLATQLYLPGLFFMVTDEQAKESRLYLVGMICYTSKHYCAFAYHTKSAKWFLFDDASVKEVGTKWKDVVTKCIRCHYQPLLLFYANPDGTAVTNEDALRQVQHWSHCKREFHSEETGSEKTSSVPKKPDYTRDQFGEHIYQNNGYKLHVDEPTFTRGIVQSSAGRGPVKLNRDEQQEKLRDVSRECAQKANLKSLSSSQRKVTEKTQKKEITRPKESSGGVAYNSKPSTVVHLKSESSPTVNGFRKYPDPHFYSSQGRGPYKQERSMNQSRQSSSFNAGHATIPESKQVARAKNNFSAGYDTDSSQEYREKPNPRSKKAWRPMRETLNVDSIFNDNEKSQHGPRNLVDSNGKQSAKNHIFTPPSKESPKRNTLMTIFEDEVKQESGSRSSLESLGKSLTERNKVTPDMKMYYLDNWQRTESGYESSDHISSGSSNLDSPIIEGTGFADGKGLQDTSLCSDQQQSTIALSTSPQIRSNLHGINNEHHGLAHCKSEDKLSVVPQEPAHSPSGLRRQFVELRRDPRSPNLLPASHDVKSDDRMESSSWLNSCSLDSCHLHHENIHSLRETSVGPTKMLNNGLCSQRQHPSATGSLAKISSQPASHSNRLLPRFFVFGEDQSCSRDEHCSVDHPEVPPPLPPKKYIRNAAQRTEQNFALPINSKLSETLARAYPAIFERHLSGDFIRPEPDSGYYPKEESCHGTEIQSPYDCQPKMNLHTMSRDVSANINDPIAPTTYFSVENHGTDIQSPYDCQPKMNLHTISRDVSASINDPIAPTTYFSVDNCMTDTYRMKYHHRPRLNMGDRSGYQREPGHLQLTDKLMEPAYHRTLQNAHTSLTSRTKQTLGGIPCNR</sequence>
<evidence type="ECO:0000256" key="1">
    <source>
        <dbReference type="ARBA" id="ARBA00009085"/>
    </source>
</evidence>